<reference evidence="4" key="1">
    <citation type="journal article" date="2017" name="bioRxiv">
        <title>Comparative analysis of the genomes of Stylophora pistillata and Acropora digitifera provides evidence for extensive differences between species of corals.</title>
        <authorList>
            <person name="Voolstra C.R."/>
            <person name="Li Y."/>
            <person name="Liew Y.J."/>
            <person name="Baumgarten S."/>
            <person name="Zoccola D."/>
            <person name="Flot J.-F."/>
            <person name="Tambutte S."/>
            <person name="Allemand D."/>
            <person name="Aranda M."/>
        </authorList>
    </citation>
    <scope>NUCLEOTIDE SEQUENCE [LARGE SCALE GENOMIC DNA]</scope>
</reference>
<protein>
    <recommendedName>
        <fullName evidence="2">Ig-like domain-containing protein</fullName>
    </recommendedName>
</protein>
<dbReference type="InterPro" id="IPR003599">
    <property type="entry name" value="Ig_sub"/>
</dbReference>
<keyword evidence="4" id="KW-1185">Reference proteome</keyword>
<feature type="domain" description="Ig-like" evidence="2">
    <location>
        <begin position="273"/>
        <end position="364"/>
    </location>
</feature>
<name>A0A2B4S4M2_STYPI</name>
<evidence type="ECO:0000259" key="2">
    <source>
        <dbReference type="PROSITE" id="PS50835"/>
    </source>
</evidence>
<dbReference type="SUPFAM" id="SSF48726">
    <property type="entry name" value="Immunoglobulin"/>
    <property type="match status" value="1"/>
</dbReference>
<dbReference type="OrthoDB" id="10012075at2759"/>
<proteinExistence type="predicted"/>
<feature type="coiled-coil region" evidence="1">
    <location>
        <begin position="183"/>
        <end position="217"/>
    </location>
</feature>
<dbReference type="InterPro" id="IPR013783">
    <property type="entry name" value="Ig-like_fold"/>
</dbReference>
<evidence type="ECO:0000256" key="1">
    <source>
        <dbReference type="SAM" id="Coils"/>
    </source>
</evidence>
<keyword evidence="1" id="KW-0175">Coiled coil</keyword>
<dbReference type="SMART" id="SM00408">
    <property type="entry name" value="IGc2"/>
    <property type="match status" value="1"/>
</dbReference>
<dbReference type="PROSITE" id="PS50835">
    <property type="entry name" value="IG_LIKE"/>
    <property type="match status" value="1"/>
</dbReference>
<gene>
    <name evidence="3" type="ORF">AWC38_SpisGene11456</name>
</gene>
<dbReference type="InterPro" id="IPR003598">
    <property type="entry name" value="Ig_sub2"/>
</dbReference>
<evidence type="ECO:0000313" key="4">
    <source>
        <dbReference type="Proteomes" id="UP000225706"/>
    </source>
</evidence>
<dbReference type="Proteomes" id="UP000225706">
    <property type="component" value="Unassembled WGS sequence"/>
</dbReference>
<dbReference type="Gene3D" id="2.60.40.10">
    <property type="entry name" value="Immunoglobulins"/>
    <property type="match status" value="1"/>
</dbReference>
<evidence type="ECO:0000313" key="3">
    <source>
        <dbReference type="EMBL" id="PFX23999.1"/>
    </source>
</evidence>
<dbReference type="InterPro" id="IPR007110">
    <property type="entry name" value="Ig-like_dom"/>
</dbReference>
<comment type="caution">
    <text evidence="3">The sequence shown here is derived from an EMBL/GenBank/DDBJ whole genome shotgun (WGS) entry which is preliminary data.</text>
</comment>
<dbReference type="AlphaFoldDB" id="A0A2B4S4M2"/>
<dbReference type="InterPro" id="IPR036179">
    <property type="entry name" value="Ig-like_dom_sf"/>
</dbReference>
<dbReference type="EMBL" id="LSMT01000190">
    <property type="protein sequence ID" value="PFX23999.1"/>
    <property type="molecule type" value="Genomic_DNA"/>
</dbReference>
<accession>A0A2B4S4M2</accession>
<dbReference type="SMART" id="SM00409">
    <property type="entry name" value="IG"/>
    <property type="match status" value="1"/>
</dbReference>
<organism evidence="3 4">
    <name type="scientific">Stylophora pistillata</name>
    <name type="common">Smooth cauliflower coral</name>
    <dbReference type="NCBI Taxonomy" id="50429"/>
    <lineage>
        <taxon>Eukaryota</taxon>
        <taxon>Metazoa</taxon>
        <taxon>Cnidaria</taxon>
        <taxon>Anthozoa</taxon>
        <taxon>Hexacorallia</taxon>
        <taxon>Scleractinia</taxon>
        <taxon>Astrocoeniina</taxon>
        <taxon>Pocilloporidae</taxon>
        <taxon>Stylophora</taxon>
    </lineage>
</organism>
<sequence>MHSLKYIGQNDLEVIINFPDKLLLAERRILEKELEEIKKPSLQPKELFPSSYNGSLQVVSPINSPVLVSTTSSGPTSSSSNVPVSGTMYQKSAVNESNDQSTTYLEMKSGELTENLSLIQTQIKIATDQLEIVRIQYEEASSKANGRRTEKLCTRCHQPGHYRARCSNPTCMDMNNCGASEKHQESKNEITELRKLIKDLQKKEAKASEELQSFKLAKECSVNSFFAVMHPRLRRQNEGHYVDRFSLDKDLILLKKIFNNKIPVDTSRDWEMPFLIERYRRALYVDYDLCPTSTEATIGESKTICCPVKGFPPPDITWQLPNGTFLKSEGINLRVALKEGNDFGRYRCIAQGVEEKVATEVTIHQKDVKPEVVIIDNITFILNPGDKFSFMLGGLPKAPEYLFTIHDTKSTKEISLLGGNDTSVEIPHSSLVFKSANVDERPREVKVIIDVQALSKRGIREKIYRFIDVDVP</sequence>